<evidence type="ECO:0000256" key="1">
    <source>
        <dbReference type="ARBA" id="ARBA00022679"/>
    </source>
</evidence>
<accession>A0ABY7FRF4</accession>
<dbReference type="InterPro" id="IPR029044">
    <property type="entry name" value="Nucleotide-diphossugar_trans"/>
</dbReference>
<evidence type="ECO:0000313" key="2">
    <source>
        <dbReference type="EMBL" id="WAR24813.1"/>
    </source>
</evidence>
<dbReference type="Gene3D" id="3.90.550.20">
    <property type="match status" value="2"/>
</dbReference>
<sequence>MTFPFFEAEMHEDFPTLKDAAPKIPHILHQTYKSEEIPTFYVPVIKSFLKLHPNWTYYFWTEDSARRLLAKKYPYFLPIWDGYKDPMNRADALRYFVLYEYGGVYTDCDVRFLRPLDRATKVFSAILPLEPFEHSVFRLKMPFLTNNAIMMSRPRHPFFKLLMDSLKSAKNRNWMLVVAGPVFVNHVFVKYNNISQSKYRIFKDNTSINGLVPYNLQEMSKYPLSHENHVLVPNTHFFLNALAYKFDDDDKEVISTEQVRLNRRNALNKTSSELSPELLPNMTFPFFEAEMHEDFPTLKDATPKIPHILHQTYKSEEIPTHYVPMIKSFLELHPNWTYYFWTEDSARRLLAKKYPYFLPIWDGYKDPMNRADALRYFVLYEYGGVYTDCDVRFLRPLDRATKVFSAILPLEPFEHSVFRLKMPFLTNNAIMMSRPRHPFFKLLMDSLKSAKNRNWMLVVAGPVFVNRAFVKYNNINQSALRIFKDNPSVNGLVPYNLQEISKYPMTHENHVLVPNTHFFLNTLAYKFDDDGVIRLCI</sequence>
<dbReference type="InterPro" id="IPR051706">
    <property type="entry name" value="Glycosyltransferase_domain"/>
</dbReference>
<dbReference type="InterPro" id="IPR007577">
    <property type="entry name" value="GlycoTrfase_DXD_sugar-bd_CS"/>
</dbReference>
<proteinExistence type="predicted"/>
<organism evidence="2 3">
    <name type="scientific">Mya arenaria</name>
    <name type="common">Soft-shell clam</name>
    <dbReference type="NCBI Taxonomy" id="6604"/>
    <lineage>
        <taxon>Eukaryota</taxon>
        <taxon>Metazoa</taxon>
        <taxon>Spiralia</taxon>
        <taxon>Lophotrochozoa</taxon>
        <taxon>Mollusca</taxon>
        <taxon>Bivalvia</taxon>
        <taxon>Autobranchia</taxon>
        <taxon>Heteroconchia</taxon>
        <taxon>Euheterodonta</taxon>
        <taxon>Imparidentia</taxon>
        <taxon>Neoheterodontei</taxon>
        <taxon>Myida</taxon>
        <taxon>Myoidea</taxon>
        <taxon>Myidae</taxon>
        <taxon>Mya</taxon>
    </lineage>
</organism>
<dbReference type="PANTHER" id="PTHR32385:SF15">
    <property type="entry name" value="INOSITOL PHOSPHOCERAMIDE MANNOSYLTRANSFERASE 1"/>
    <property type="match status" value="1"/>
</dbReference>
<dbReference type="EMBL" id="CP111024">
    <property type="protein sequence ID" value="WAR24813.1"/>
    <property type="molecule type" value="Genomic_DNA"/>
</dbReference>
<evidence type="ECO:0000313" key="3">
    <source>
        <dbReference type="Proteomes" id="UP001164746"/>
    </source>
</evidence>
<reference evidence="2" key="1">
    <citation type="submission" date="2022-11" db="EMBL/GenBank/DDBJ databases">
        <title>Centuries of genome instability and evolution in soft-shell clam transmissible cancer (bioRxiv).</title>
        <authorList>
            <person name="Hart S.F.M."/>
            <person name="Yonemitsu M.A."/>
            <person name="Giersch R.M."/>
            <person name="Beal B.F."/>
            <person name="Arriagada G."/>
            <person name="Davis B.W."/>
            <person name="Ostrander E.A."/>
            <person name="Goff S.P."/>
            <person name="Metzger M.J."/>
        </authorList>
    </citation>
    <scope>NUCLEOTIDE SEQUENCE</scope>
    <source>
        <strain evidence="2">MELC-2E11</strain>
        <tissue evidence="2">Siphon/mantle</tissue>
    </source>
</reference>
<name>A0ABY7FRF4_MYAAR</name>
<dbReference type="SUPFAM" id="SSF53448">
    <property type="entry name" value="Nucleotide-diphospho-sugar transferases"/>
    <property type="match status" value="2"/>
</dbReference>
<protein>
    <submittedName>
        <fullName evidence="2">CSH1-like protein</fullName>
    </submittedName>
</protein>
<keyword evidence="1" id="KW-0808">Transferase</keyword>
<dbReference type="PANTHER" id="PTHR32385">
    <property type="entry name" value="MANNOSYL PHOSPHORYLINOSITOL CERAMIDE SYNTHASE"/>
    <property type="match status" value="1"/>
</dbReference>
<dbReference type="Pfam" id="PF04488">
    <property type="entry name" value="Gly_transf_sug"/>
    <property type="match status" value="2"/>
</dbReference>
<dbReference type="Proteomes" id="UP001164746">
    <property type="component" value="Chromosome 13"/>
</dbReference>
<gene>
    <name evidence="2" type="ORF">MAR_038482</name>
</gene>
<keyword evidence="3" id="KW-1185">Reference proteome</keyword>